<keyword evidence="4" id="KW-1185">Reference proteome</keyword>
<reference evidence="2" key="1">
    <citation type="submission" date="2015-10" db="EMBL/GenBank/DDBJ databases">
        <title>EvidentialGene: Evidence-directed Construction of Complete mRNA Transcriptomes without Genomes.</title>
        <authorList>
            <person name="Gilbert D.G."/>
        </authorList>
    </citation>
    <scope>NUCLEOTIDE SEQUENCE</scope>
</reference>
<dbReference type="KEGG" id="dmk:123473981"/>
<accession>A0A0P5EG49</accession>
<dbReference type="EMBL" id="JAOYFB010000036">
    <property type="protein sequence ID" value="KAK4017938.1"/>
    <property type="molecule type" value="Genomic_DNA"/>
</dbReference>
<name>A0A0P5EG49_9CRUS</name>
<dbReference type="Proteomes" id="UP001234178">
    <property type="component" value="Unassembled WGS sequence"/>
</dbReference>
<dbReference type="Pfam" id="PF14223">
    <property type="entry name" value="Retrotran_gag_2"/>
    <property type="match status" value="1"/>
</dbReference>
<evidence type="ECO:0000256" key="1">
    <source>
        <dbReference type="SAM" id="MobiDB-lite"/>
    </source>
</evidence>
<dbReference type="EMBL" id="GDIQ01001830">
    <property type="protein sequence ID" value="JAN92907.1"/>
    <property type="molecule type" value="Transcribed_RNA"/>
</dbReference>
<sequence>MEKDGRRHVGWCLDGRNYESWKFGMKLALQSDELWGIVDGTEQKPDVRRNDAQAIVNAADITNWEKKNTRAMQNIFGAIKEEQSRILMTCNSAREMWIKLESEYEEAAADSIPLLWTKFYGCTFRQGQSVSSFLTELEQIAFRLKSLNIAIDDEQIMAKVLMSLPAEFRVFGFAWESTPVAEKTLKRLTTRLITLDKSMRNDEEKRSTPDAAFLSKNKNGAEPHDEESRERALPAQFDRGKRGHPSHQQSGATKECWECKSTTHVRAQCRKYKRRREKEEDEADRIVEHKDFRHKDRYLFQHTLY</sequence>
<evidence type="ECO:0000313" key="4">
    <source>
        <dbReference type="Proteomes" id="UP001234178"/>
    </source>
</evidence>
<dbReference type="AlphaFoldDB" id="A0A0P5EG49"/>
<evidence type="ECO:0000313" key="3">
    <source>
        <dbReference type="EMBL" id="KAK4017938.1"/>
    </source>
</evidence>
<feature type="region of interest" description="Disordered" evidence="1">
    <location>
        <begin position="199"/>
        <end position="231"/>
    </location>
</feature>
<dbReference type="KEGG" id="dmk:116917852"/>
<organism evidence="2">
    <name type="scientific">Daphnia magna</name>
    <dbReference type="NCBI Taxonomy" id="35525"/>
    <lineage>
        <taxon>Eukaryota</taxon>
        <taxon>Metazoa</taxon>
        <taxon>Ecdysozoa</taxon>
        <taxon>Arthropoda</taxon>
        <taxon>Crustacea</taxon>
        <taxon>Branchiopoda</taxon>
        <taxon>Diplostraca</taxon>
        <taxon>Cladocera</taxon>
        <taxon>Anomopoda</taxon>
        <taxon>Daphniidae</taxon>
        <taxon>Daphnia</taxon>
    </lineage>
</organism>
<dbReference type="OrthoDB" id="8058585at2759"/>
<feature type="compositionally biased region" description="Basic and acidic residues" evidence="1">
    <location>
        <begin position="219"/>
        <end position="231"/>
    </location>
</feature>
<feature type="compositionally biased region" description="Basic and acidic residues" evidence="1">
    <location>
        <begin position="199"/>
        <end position="208"/>
    </location>
</feature>
<gene>
    <name evidence="3" type="ORF">OUZ56_000014</name>
</gene>
<dbReference type="PANTHER" id="PTHR47481">
    <property type="match status" value="1"/>
</dbReference>
<protein>
    <submittedName>
        <fullName evidence="2">Retrovirus-related Pol polyprotein from transposon TNT 1-94</fullName>
    </submittedName>
</protein>
<reference evidence="3 4" key="2">
    <citation type="journal article" date="2023" name="Nucleic Acids Res.">
        <title>The hologenome of Daphnia magna reveals possible DNA methylation and microbiome-mediated evolution of the host genome.</title>
        <authorList>
            <person name="Chaturvedi A."/>
            <person name="Li X."/>
            <person name="Dhandapani V."/>
            <person name="Marshall H."/>
            <person name="Kissane S."/>
            <person name="Cuenca-Cambronero M."/>
            <person name="Asole G."/>
            <person name="Calvet F."/>
            <person name="Ruiz-Romero M."/>
            <person name="Marangio P."/>
            <person name="Guigo R."/>
            <person name="Rago D."/>
            <person name="Mirbahai L."/>
            <person name="Eastwood N."/>
            <person name="Colbourne J.K."/>
            <person name="Zhou J."/>
            <person name="Mallon E."/>
            <person name="Orsini L."/>
        </authorList>
    </citation>
    <scope>NUCLEOTIDE SEQUENCE [LARGE SCALE GENOMIC DNA]</scope>
    <source>
        <strain evidence="3">LRV0_1</strain>
    </source>
</reference>
<evidence type="ECO:0000313" key="2">
    <source>
        <dbReference type="EMBL" id="JAN92907.1"/>
    </source>
</evidence>
<dbReference type="PANTHER" id="PTHR47481:SF7">
    <property type="entry name" value="CCHC-TYPE DOMAIN-CONTAINING PROTEIN"/>
    <property type="match status" value="1"/>
</dbReference>
<proteinExistence type="predicted"/>